<feature type="domain" description="Formaldehyde-activating enzyme" evidence="2">
    <location>
        <begin position="3"/>
        <end position="160"/>
    </location>
</feature>
<dbReference type="InterPro" id="IPR037075">
    <property type="entry name" value="HCHO-activating_enzyme_sf"/>
</dbReference>
<name>A0A318JJS2_9NEIS</name>
<protein>
    <submittedName>
        <fullName evidence="3">5,6,7,8-tetrahydromethanopterin hydro-lyase</fullName>
    </submittedName>
</protein>
<evidence type="ECO:0000313" key="3">
    <source>
        <dbReference type="EMBL" id="PXX50627.1"/>
    </source>
</evidence>
<dbReference type="EMBL" id="QJKC01000002">
    <property type="protein sequence ID" value="PXX50627.1"/>
    <property type="molecule type" value="Genomic_DNA"/>
</dbReference>
<dbReference type="InterPro" id="IPR020568">
    <property type="entry name" value="Ribosomal_Su5_D2-typ_SF"/>
</dbReference>
<dbReference type="AlphaFoldDB" id="A0A318JJS2"/>
<keyword evidence="1 3" id="KW-0456">Lyase</keyword>
<dbReference type="GO" id="GO:0016051">
    <property type="term" value="P:carbohydrate biosynthetic process"/>
    <property type="evidence" value="ECO:0007669"/>
    <property type="project" value="InterPro"/>
</dbReference>
<dbReference type="OrthoDB" id="5572268at2"/>
<reference evidence="3 4" key="1">
    <citation type="submission" date="2018-05" db="EMBL/GenBank/DDBJ databases">
        <title>Genomic Encyclopedia of Type Strains, Phase IV (KMG-IV): sequencing the most valuable type-strain genomes for metagenomic binning, comparative biology and taxonomic classification.</title>
        <authorList>
            <person name="Goeker M."/>
        </authorList>
    </citation>
    <scope>NUCLEOTIDE SEQUENCE [LARGE SCALE GENOMIC DNA]</scope>
    <source>
        <strain evidence="3 4">DSM 25134</strain>
    </source>
</reference>
<dbReference type="NCBIfam" id="TIGR03126">
    <property type="entry name" value="one_C_fae"/>
    <property type="match status" value="1"/>
</dbReference>
<evidence type="ECO:0000259" key="2">
    <source>
        <dbReference type="Pfam" id="PF08714"/>
    </source>
</evidence>
<dbReference type="Proteomes" id="UP000248395">
    <property type="component" value="Unassembled WGS sequence"/>
</dbReference>
<dbReference type="RefSeq" id="WP_110312978.1">
    <property type="nucleotide sequence ID" value="NZ_LNQU01000075.1"/>
</dbReference>
<organism evidence="3 4">
    <name type="scientific">Aquitalea magnusonii</name>
    <dbReference type="NCBI Taxonomy" id="332411"/>
    <lineage>
        <taxon>Bacteria</taxon>
        <taxon>Pseudomonadati</taxon>
        <taxon>Pseudomonadota</taxon>
        <taxon>Betaproteobacteria</taxon>
        <taxon>Neisseriales</taxon>
        <taxon>Chromobacteriaceae</taxon>
        <taxon>Aquitalea</taxon>
    </lineage>
</organism>
<proteinExistence type="predicted"/>
<evidence type="ECO:0000313" key="4">
    <source>
        <dbReference type="Proteomes" id="UP000248395"/>
    </source>
</evidence>
<evidence type="ECO:0000256" key="1">
    <source>
        <dbReference type="ARBA" id="ARBA00023239"/>
    </source>
</evidence>
<dbReference type="SUPFAM" id="SSF54211">
    <property type="entry name" value="Ribosomal protein S5 domain 2-like"/>
    <property type="match status" value="1"/>
</dbReference>
<accession>A0A318JJS2</accession>
<dbReference type="Gene3D" id="3.30.230.60">
    <property type="entry name" value="Formaldehyde-activating enzyme"/>
    <property type="match status" value="1"/>
</dbReference>
<sequence length="165" mass="17197">MHIGESFVGSGPNAAHINVLIGPRSGPVGQSLANSLAAPRLGYIPFMACLQPNVPVKPATLFVAKADLRGETHETMTWGPAQAGVAKGVQDCLLDGSLPPEAENDWAVVAAVWVNWSADNASQVFANNLQATREAIQRAMANLPTLQQAAAASARPANPFFDSAA</sequence>
<dbReference type="Pfam" id="PF08714">
    <property type="entry name" value="Fae"/>
    <property type="match status" value="1"/>
</dbReference>
<gene>
    <name evidence="3" type="ORF">DFR38_102284</name>
</gene>
<keyword evidence="4" id="KW-1185">Reference proteome</keyword>
<comment type="caution">
    <text evidence="3">The sequence shown here is derived from an EMBL/GenBank/DDBJ whole genome shotgun (WGS) entry which is preliminary data.</text>
</comment>
<dbReference type="InterPro" id="IPR014826">
    <property type="entry name" value="HCHO-activating_enzyme"/>
</dbReference>
<dbReference type="GO" id="GO:0016840">
    <property type="term" value="F:carbon-nitrogen lyase activity"/>
    <property type="evidence" value="ECO:0007669"/>
    <property type="project" value="InterPro"/>
</dbReference>